<name>A0A443ITK4_9RHOB</name>
<dbReference type="GO" id="GO:1901170">
    <property type="term" value="P:naphthalene catabolic process"/>
    <property type="evidence" value="ECO:0007669"/>
    <property type="project" value="InterPro"/>
</dbReference>
<dbReference type="PANTHER" id="PTHR42943">
    <property type="entry name" value="GLUTATHIONE S-TRANSFERASE KAPPA"/>
    <property type="match status" value="1"/>
</dbReference>
<dbReference type="InterPro" id="IPR044087">
    <property type="entry name" value="NahD-like"/>
</dbReference>
<dbReference type="InterPro" id="IPR036249">
    <property type="entry name" value="Thioredoxin-like_sf"/>
</dbReference>
<feature type="active site" description="Nucleophile" evidence="2">
    <location>
        <position position="12"/>
    </location>
</feature>
<evidence type="ECO:0000313" key="4">
    <source>
        <dbReference type="EMBL" id="RWR11032.1"/>
    </source>
</evidence>
<evidence type="ECO:0000259" key="3">
    <source>
        <dbReference type="Pfam" id="PF01323"/>
    </source>
</evidence>
<evidence type="ECO:0000256" key="1">
    <source>
        <dbReference type="PIRNR" id="PIRNR006386"/>
    </source>
</evidence>
<proteinExistence type="inferred from homology"/>
<gene>
    <name evidence="4" type="ORF">D2T33_11910</name>
</gene>
<sequence length="199" mass="22013">MAQIDYFFAVNSPWCYLAGLRLEEIAAKHGAAISYRPLDVLALFDRTGGTRPVARHPNRVAYRLQELTRWRDRLGLPMVLAPTHFPVNPAPASYAIIAAQKAGGGDLGGLVHAILGAGWAEDRNIAEDEVIREKLAAFGFDPNLVTSGLFDGAVAYEKNLEEAVERGVFGTPFYIVRETDQRFWGQDRLDFLDDHLGSL</sequence>
<accession>A0A443ITK4</accession>
<evidence type="ECO:0000313" key="5">
    <source>
        <dbReference type="Proteomes" id="UP000285710"/>
    </source>
</evidence>
<dbReference type="GO" id="GO:0004602">
    <property type="term" value="F:glutathione peroxidase activity"/>
    <property type="evidence" value="ECO:0007669"/>
    <property type="project" value="TreeGrafter"/>
</dbReference>
<feature type="domain" description="DSBA-like thioredoxin" evidence="3">
    <location>
        <begin position="3"/>
        <end position="196"/>
    </location>
</feature>
<dbReference type="GO" id="GO:0004364">
    <property type="term" value="F:glutathione transferase activity"/>
    <property type="evidence" value="ECO:0007669"/>
    <property type="project" value="TreeGrafter"/>
</dbReference>
<dbReference type="EC" id="5.99.1.4" evidence="1"/>
<dbReference type="InterPro" id="IPR051924">
    <property type="entry name" value="GST_Kappa/NadH"/>
</dbReference>
<dbReference type="InterPro" id="IPR001853">
    <property type="entry name" value="DSBA-like_thioredoxin_dom"/>
</dbReference>
<reference evidence="4 5" key="1">
    <citation type="submission" date="2019-01" db="EMBL/GenBank/DDBJ databases">
        <title>Sinorhodobacter populi sp. nov. isolated from the symptomatic bark tissue of Populus euramericana canker.</title>
        <authorList>
            <person name="Xu G."/>
        </authorList>
    </citation>
    <scope>NUCLEOTIDE SEQUENCE [LARGE SCALE GENOMIC DNA]</scope>
    <source>
        <strain evidence="4 5">2D-5</strain>
    </source>
</reference>
<dbReference type="RefSeq" id="WP_128269917.1">
    <property type="nucleotide sequence ID" value="NZ_SAUW01000011.1"/>
</dbReference>
<dbReference type="SUPFAM" id="SSF52833">
    <property type="entry name" value="Thioredoxin-like"/>
    <property type="match status" value="1"/>
</dbReference>
<dbReference type="InterPro" id="IPR014440">
    <property type="entry name" value="HCCAis_GSTk"/>
</dbReference>
<organism evidence="4 5">
    <name type="scientific">Paenirhodobacter populi</name>
    <dbReference type="NCBI Taxonomy" id="2306993"/>
    <lineage>
        <taxon>Bacteria</taxon>
        <taxon>Pseudomonadati</taxon>
        <taxon>Pseudomonadota</taxon>
        <taxon>Alphaproteobacteria</taxon>
        <taxon>Rhodobacterales</taxon>
        <taxon>Rhodobacter group</taxon>
        <taxon>Paenirhodobacter</taxon>
    </lineage>
</organism>
<dbReference type="Pfam" id="PF01323">
    <property type="entry name" value="DSBA"/>
    <property type="match status" value="1"/>
</dbReference>
<dbReference type="CDD" id="cd03022">
    <property type="entry name" value="DsbA_HCCA_Iso"/>
    <property type="match status" value="1"/>
</dbReference>
<dbReference type="PANTHER" id="PTHR42943:SF2">
    <property type="entry name" value="GLUTATHIONE S-TRANSFERASE KAPPA 1"/>
    <property type="match status" value="1"/>
</dbReference>
<dbReference type="PIRSF" id="PIRSF006386">
    <property type="entry name" value="HCCAis_GSTk"/>
    <property type="match status" value="1"/>
</dbReference>
<dbReference type="GO" id="GO:0006749">
    <property type="term" value="P:glutathione metabolic process"/>
    <property type="evidence" value="ECO:0007669"/>
    <property type="project" value="TreeGrafter"/>
</dbReference>
<keyword evidence="1 4" id="KW-0413">Isomerase</keyword>
<comment type="similarity">
    <text evidence="1">Belongs to the GST superfamily. NadH family.</text>
</comment>
<dbReference type="EMBL" id="SAUW01000011">
    <property type="protein sequence ID" value="RWR11032.1"/>
    <property type="molecule type" value="Genomic_DNA"/>
</dbReference>
<comment type="catalytic activity">
    <reaction evidence="1">
        <text>2-hydroxychromene-2-carboxylate = (3E)-4-(2-hydroxyphenyl)-2-oxobut-3-enoate</text>
        <dbReference type="Rhea" id="RHEA:27401"/>
        <dbReference type="ChEBI" id="CHEBI:59350"/>
        <dbReference type="ChEBI" id="CHEBI:59353"/>
        <dbReference type="EC" id="5.99.1.4"/>
    </reaction>
</comment>
<dbReference type="AlphaFoldDB" id="A0A443ITK4"/>
<dbReference type="Gene3D" id="3.40.30.10">
    <property type="entry name" value="Glutaredoxin"/>
    <property type="match status" value="1"/>
</dbReference>
<reference evidence="4 5" key="2">
    <citation type="submission" date="2019-01" db="EMBL/GenBank/DDBJ databases">
        <authorList>
            <person name="Li Y."/>
        </authorList>
    </citation>
    <scope>NUCLEOTIDE SEQUENCE [LARGE SCALE GENOMIC DNA]</scope>
    <source>
        <strain evidence="4 5">2D-5</strain>
    </source>
</reference>
<comment type="caution">
    <text evidence="4">The sequence shown here is derived from an EMBL/GenBank/DDBJ whole genome shotgun (WGS) entry which is preliminary data.</text>
</comment>
<keyword evidence="5" id="KW-1185">Reference proteome</keyword>
<dbReference type="GO" id="GO:0018845">
    <property type="term" value="F:2-hydroxychromene-2-carboxylate isomerase activity"/>
    <property type="evidence" value="ECO:0007669"/>
    <property type="project" value="UniProtKB-UniRule"/>
</dbReference>
<dbReference type="Proteomes" id="UP000285710">
    <property type="component" value="Unassembled WGS sequence"/>
</dbReference>
<evidence type="ECO:0000256" key="2">
    <source>
        <dbReference type="PIRSR" id="PIRSR006386-1"/>
    </source>
</evidence>
<protein>
    <recommendedName>
        <fullName evidence="1">2-hydroxychromene-2-carboxylate isomerase</fullName>
        <ecNumber evidence="1">5.99.1.4</ecNumber>
    </recommendedName>
</protein>